<accession>A0A7X0H954</accession>
<keyword evidence="1" id="KW-0472">Membrane</keyword>
<comment type="caution">
    <text evidence="2">The sequence shown here is derived from an EMBL/GenBank/DDBJ whole genome shotgun (WGS) entry which is preliminary data.</text>
</comment>
<dbReference type="AlphaFoldDB" id="A0A7X0H954"/>
<evidence type="ECO:0000256" key="1">
    <source>
        <dbReference type="SAM" id="Phobius"/>
    </source>
</evidence>
<gene>
    <name evidence="2" type="ORF">HNQ40_003183</name>
</gene>
<protein>
    <submittedName>
        <fullName evidence="2">Uncharacterized protein</fullName>
    </submittedName>
</protein>
<dbReference type="RefSeq" id="WP_184678847.1">
    <property type="nucleotide sequence ID" value="NZ_JACHGY010000001.1"/>
</dbReference>
<feature type="transmembrane region" description="Helical" evidence="1">
    <location>
        <begin position="37"/>
        <end position="59"/>
    </location>
</feature>
<feature type="transmembrane region" description="Helical" evidence="1">
    <location>
        <begin position="139"/>
        <end position="157"/>
    </location>
</feature>
<evidence type="ECO:0000313" key="3">
    <source>
        <dbReference type="Proteomes" id="UP000541810"/>
    </source>
</evidence>
<reference evidence="2 3" key="1">
    <citation type="submission" date="2020-08" db="EMBL/GenBank/DDBJ databases">
        <title>Genomic Encyclopedia of Type Strains, Phase IV (KMG-IV): sequencing the most valuable type-strain genomes for metagenomic binning, comparative biology and taxonomic classification.</title>
        <authorList>
            <person name="Goeker M."/>
        </authorList>
    </citation>
    <scope>NUCLEOTIDE SEQUENCE [LARGE SCALE GENOMIC DNA]</scope>
    <source>
        <strain evidence="2 3">DSM 103725</strain>
    </source>
</reference>
<proteinExistence type="predicted"/>
<keyword evidence="3" id="KW-1185">Reference proteome</keyword>
<feature type="transmembrane region" description="Helical" evidence="1">
    <location>
        <begin position="71"/>
        <end position="94"/>
    </location>
</feature>
<sequence>MTKDMESKMQNNPKAMELTAEQKFDALKMRYEDHVELLRYMTALDLKIFSGVITIQVAVGSWLATSPISNGVTLTLLVCLVAILCASGAILLHFSAKRRIEARDTLKNINEALGFTKDGAYAPDLTINAKEQSQLWGPWYTLAIAIGLIGLTLVAFTPNQPDIPEPNTVIEQTSITPTSH</sequence>
<dbReference type="Proteomes" id="UP000541810">
    <property type="component" value="Unassembled WGS sequence"/>
</dbReference>
<organism evidence="2 3">
    <name type="scientific">Algisphaera agarilytica</name>
    <dbReference type="NCBI Taxonomy" id="1385975"/>
    <lineage>
        <taxon>Bacteria</taxon>
        <taxon>Pseudomonadati</taxon>
        <taxon>Planctomycetota</taxon>
        <taxon>Phycisphaerae</taxon>
        <taxon>Phycisphaerales</taxon>
        <taxon>Phycisphaeraceae</taxon>
        <taxon>Algisphaera</taxon>
    </lineage>
</organism>
<evidence type="ECO:0000313" key="2">
    <source>
        <dbReference type="EMBL" id="MBB6431377.1"/>
    </source>
</evidence>
<keyword evidence="1" id="KW-1133">Transmembrane helix</keyword>
<dbReference type="EMBL" id="JACHGY010000001">
    <property type="protein sequence ID" value="MBB6431377.1"/>
    <property type="molecule type" value="Genomic_DNA"/>
</dbReference>
<name>A0A7X0H954_9BACT</name>
<keyword evidence="1" id="KW-0812">Transmembrane</keyword>